<dbReference type="InterPro" id="IPR039997">
    <property type="entry name" value="TFE"/>
</dbReference>
<comment type="caution">
    <text evidence="2">The sequence shown here is derived from an EMBL/GenBank/DDBJ whole genome shotgun (WGS) entry which is preliminary data.</text>
</comment>
<sequence>MAGLVEKLVNLVGRAFYSDEHVVVLGALIREKFMKDDDMGNSVNLQTRQVRKIMNELHQDN</sequence>
<gene>
    <name evidence="2" type="ORF">BBJ29_003854</name>
</gene>
<dbReference type="Proteomes" id="UP000284657">
    <property type="component" value="Unassembled WGS sequence"/>
</dbReference>
<dbReference type="PANTHER" id="PTHR13097:SF7">
    <property type="entry name" value="GENERAL TRANSCRIPTION FACTOR IIE SUBUNIT 1"/>
    <property type="match status" value="1"/>
</dbReference>
<dbReference type="PROSITE" id="PS51344">
    <property type="entry name" value="HTH_TFE_IIE"/>
    <property type="match status" value="1"/>
</dbReference>
<feature type="domain" description="HTH TFE/IIEalpha-type" evidence="1">
    <location>
        <begin position="5"/>
        <end position="61"/>
    </location>
</feature>
<dbReference type="InterPro" id="IPR024550">
    <property type="entry name" value="TFIIEa/SarR/Rpc3_HTH_dom"/>
</dbReference>
<reference evidence="2 3" key="1">
    <citation type="submission" date="2018-07" db="EMBL/GenBank/DDBJ databases">
        <title>Genome sequencing of oomycete isolates from Chile give support for New Zealand origin for Phytophthora kernoviae and make available the first Nothophytophthora sp. genome.</title>
        <authorList>
            <person name="Studholme D.J."/>
            <person name="Sanfuentes E."/>
            <person name="Panda P."/>
            <person name="Hill R."/>
            <person name="Sambles C."/>
            <person name="Grant M."/>
            <person name="Williams N.M."/>
            <person name="Mcdougal R.L."/>
        </authorList>
    </citation>
    <scope>NUCLEOTIDE SEQUENCE [LARGE SCALE GENOMIC DNA]</scope>
    <source>
        <strain evidence="2">Chile7</strain>
    </source>
</reference>
<dbReference type="GO" id="GO:0005673">
    <property type="term" value="C:transcription factor TFIIE complex"/>
    <property type="evidence" value="ECO:0007669"/>
    <property type="project" value="TreeGrafter"/>
</dbReference>
<dbReference type="EMBL" id="MBAD02000504">
    <property type="protein sequence ID" value="RLN66617.1"/>
    <property type="molecule type" value="Genomic_DNA"/>
</dbReference>
<feature type="non-terminal residue" evidence="2">
    <location>
        <position position="61"/>
    </location>
</feature>
<dbReference type="GO" id="GO:0006367">
    <property type="term" value="P:transcription initiation at RNA polymerase II promoter"/>
    <property type="evidence" value="ECO:0007669"/>
    <property type="project" value="TreeGrafter"/>
</dbReference>
<protein>
    <recommendedName>
        <fullName evidence="1">HTH TFE/IIEalpha-type domain-containing protein</fullName>
    </recommendedName>
</protein>
<evidence type="ECO:0000259" key="1">
    <source>
        <dbReference type="PROSITE" id="PS51344"/>
    </source>
</evidence>
<dbReference type="InterPro" id="IPR017919">
    <property type="entry name" value="TFIIE/TFIIEa_HTH"/>
</dbReference>
<dbReference type="PANTHER" id="PTHR13097">
    <property type="entry name" value="TRANSCRIPTION INITIATION FACTOR IIE, ALPHA SUBUNIT"/>
    <property type="match status" value="1"/>
</dbReference>
<accession>A0A421G6H0</accession>
<dbReference type="Pfam" id="PF02002">
    <property type="entry name" value="TFIIE_alpha"/>
    <property type="match status" value="1"/>
</dbReference>
<organism evidence="2 3">
    <name type="scientific">Phytophthora kernoviae</name>
    <dbReference type="NCBI Taxonomy" id="325452"/>
    <lineage>
        <taxon>Eukaryota</taxon>
        <taxon>Sar</taxon>
        <taxon>Stramenopiles</taxon>
        <taxon>Oomycota</taxon>
        <taxon>Peronosporomycetes</taxon>
        <taxon>Peronosporales</taxon>
        <taxon>Peronosporaceae</taxon>
        <taxon>Phytophthora</taxon>
    </lineage>
</organism>
<evidence type="ECO:0000313" key="2">
    <source>
        <dbReference type="EMBL" id="RLN66617.1"/>
    </source>
</evidence>
<proteinExistence type="predicted"/>
<dbReference type="AlphaFoldDB" id="A0A421G6H0"/>
<name>A0A421G6H0_9STRA</name>
<evidence type="ECO:0000313" key="3">
    <source>
        <dbReference type="Proteomes" id="UP000284657"/>
    </source>
</evidence>